<gene>
    <name evidence="1" type="ORF">GIW81_00660</name>
</gene>
<dbReference type="Proteomes" id="UP000440694">
    <property type="component" value="Unassembled WGS sequence"/>
</dbReference>
<evidence type="ECO:0000313" key="2">
    <source>
        <dbReference type="Proteomes" id="UP000440694"/>
    </source>
</evidence>
<comment type="caution">
    <text evidence="1">The sequence shown here is derived from an EMBL/GenBank/DDBJ whole genome shotgun (WGS) entry which is preliminary data.</text>
</comment>
<dbReference type="InterPro" id="IPR036412">
    <property type="entry name" value="HAD-like_sf"/>
</dbReference>
<reference evidence="1 2" key="1">
    <citation type="submission" date="2019-11" db="EMBL/GenBank/DDBJ databases">
        <title>Identification of a novel strain.</title>
        <authorList>
            <person name="Xu Q."/>
            <person name="Wang G."/>
        </authorList>
    </citation>
    <scope>NUCLEOTIDE SEQUENCE [LARGE SCALE GENOMIC DNA]</scope>
    <source>
        <strain evidence="2">xq</strain>
    </source>
</reference>
<dbReference type="PANTHER" id="PTHR19288:SF90">
    <property type="entry name" value="OS08G0542600 PROTEIN"/>
    <property type="match status" value="1"/>
</dbReference>
<evidence type="ECO:0000313" key="1">
    <source>
        <dbReference type="EMBL" id="MTD92840.1"/>
    </source>
</evidence>
<protein>
    <submittedName>
        <fullName evidence="1">TIGR01459 family HAD-type hydrolase</fullName>
    </submittedName>
</protein>
<dbReference type="GO" id="GO:0005737">
    <property type="term" value="C:cytoplasm"/>
    <property type="evidence" value="ECO:0007669"/>
    <property type="project" value="TreeGrafter"/>
</dbReference>
<dbReference type="AlphaFoldDB" id="A0A6I3KFR5"/>
<dbReference type="PANTHER" id="PTHR19288">
    <property type="entry name" value="4-NITROPHENYLPHOSPHATASE-RELATED"/>
    <property type="match status" value="1"/>
</dbReference>
<dbReference type="EMBL" id="WMBQ01000001">
    <property type="protein sequence ID" value="MTD92840.1"/>
    <property type="molecule type" value="Genomic_DNA"/>
</dbReference>
<keyword evidence="1" id="KW-0378">Hydrolase</keyword>
<organism evidence="1 2">
    <name type="scientific">Hyphomicrobium album</name>
    <dbReference type="NCBI Taxonomy" id="2665159"/>
    <lineage>
        <taxon>Bacteria</taxon>
        <taxon>Pseudomonadati</taxon>
        <taxon>Pseudomonadota</taxon>
        <taxon>Alphaproteobacteria</taxon>
        <taxon>Hyphomicrobiales</taxon>
        <taxon>Hyphomicrobiaceae</taxon>
        <taxon>Hyphomicrobium</taxon>
    </lineage>
</organism>
<proteinExistence type="predicted"/>
<accession>A0A6I3KFR5</accession>
<dbReference type="Pfam" id="PF13242">
    <property type="entry name" value="Hydrolase_like"/>
    <property type="match status" value="1"/>
</dbReference>
<dbReference type="GO" id="GO:0016791">
    <property type="term" value="F:phosphatase activity"/>
    <property type="evidence" value="ECO:0007669"/>
    <property type="project" value="TreeGrafter"/>
</dbReference>
<dbReference type="NCBIfam" id="TIGR01459">
    <property type="entry name" value="HAD-SF-IIA-hyp4"/>
    <property type="match status" value="1"/>
</dbReference>
<dbReference type="InterPro" id="IPR006357">
    <property type="entry name" value="HAD-SF_hydro_IIA"/>
</dbReference>
<dbReference type="InterPro" id="IPR006356">
    <property type="entry name" value="HAD-SF_hydro_IIA_hyp3"/>
</dbReference>
<name>A0A6I3KFR5_9HYPH</name>
<dbReference type="NCBIfam" id="TIGR01460">
    <property type="entry name" value="HAD-SF-IIA"/>
    <property type="match status" value="1"/>
</dbReference>
<dbReference type="RefSeq" id="WP_154737430.1">
    <property type="nucleotide sequence ID" value="NZ_WMBQ01000001.1"/>
</dbReference>
<sequence>MSRRHTHPPIIAHVAPLLADYDVMFCDVWGVLHDGHRAFDSACDALLRFKAAGGTVVLVSNAPVPEEGVAAMLDSRGVPRAAYDAIVASGDIALRHVADKGYQAVYCIGPADRDSLTFKRLTAARADLDAADAILCTGLNDDRSETAETYRPLLQQARARNLPFVCANPDLVVDVGGHQYLCAGAIADLYERMDGEVFWAGKPHANAYATARATAERLRGQPVPLERIIAIGDSVRTDMKGAQAFGIPAIFVASGIHRDETMSAGSLRAGVLERLFAPPAPVPLAVMERLAW</sequence>
<dbReference type="Pfam" id="PF13344">
    <property type="entry name" value="Hydrolase_6"/>
    <property type="match status" value="1"/>
</dbReference>
<keyword evidence="2" id="KW-1185">Reference proteome</keyword>
<dbReference type="Gene3D" id="3.40.50.1000">
    <property type="entry name" value="HAD superfamily/HAD-like"/>
    <property type="match status" value="2"/>
</dbReference>
<dbReference type="InterPro" id="IPR023214">
    <property type="entry name" value="HAD_sf"/>
</dbReference>
<dbReference type="SUPFAM" id="SSF56784">
    <property type="entry name" value="HAD-like"/>
    <property type="match status" value="1"/>
</dbReference>